<feature type="region of interest" description="Disordered" evidence="12">
    <location>
        <begin position="23"/>
        <end position="42"/>
    </location>
</feature>
<dbReference type="Gene3D" id="3.30.160.60">
    <property type="entry name" value="Classic Zinc Finger"/>
    <property type="match status" value="2"/>
</dbReference>
<dbReference type="PANTHER" id="PTHR14196:SF10">
    <property type="entry name" value="C2H2-TYPE DOMAIN-CONTAINING PROTEIN"/>
    <property type="match status" value="1"/>
</dbReference>
<keyword evidence="8" id="KW-0238">DNA-binding</keyword>
<sequence>MKFSGESEILGLQGENLMINSSGSGSHKLVLGDDDSSDSKSAMDDLDLLLTSQSSEPNNNLAELKPLPPFTGYTGHLSINGISGHHYHTIAAAPSPPALEANNNSSEAANQNAVYYTADPVVSSSTVDCGLETVKTESVDYNTLLAPDIEDIAAIIGSAIADTTVPGNNGGDGSRDSWIDIDAWIDSACGQGSASHNGKPQVISAESLQEFVANSQFGVASPPLAYHQQQQQQQVKQGAPYMPLLQSRLQNGPPKLVSECPSPSSSTPYLAHSPPGHVVSTSDLVRYNPLQVSFPHTTTPGKKSKSKSKSKAVAAASSTVVYSESGLGKEKPVHRCTICNRGFLNKSNIKVHLRTHTGEKPFRCEVCGKAFRQKAHLIKHAQIHKRIGRD</sequence>
<evidence type="ECO:0000256" key="6">
    <source>
        <dbReference type="ARBA" id="ARBA00022833"/>
    </source>
</evidence>
<evidence type="ECO:0000256" key="1">
    <source>
        <dbReference type="ARBA" id="ARBA00004123"/>
    </source>
</evidence>
<keyword evidence="4" id="KW-0677">Repeat</keyword>
<organism evidence="14 15">
    <name type="scientific">Ranatra chinensis</name>
    <dbReference type="NCBI Taxonomy" id="642074"/>
    <lineage>
        <taxon>Eukaryota</taxon>
        <taxon>Metazoa</taxon>
        <taxon>Ecdysozoa</taxon>
        <taxon>Arthropoda</taxon>
        <taxon>Hexapoda</taxon>
        <taxon>Insecta</taxon>
        <taxon>Pterygota</taxon>
        <taxon>Neoptera</taxon>
        <taxon>Paraneoptera</taxon>
        <taxon>Hemiptera</taxon>
        <taxon>Heteroptera</taxon>
        <taxon>Panheteroptera</taxon>
        <taxon>Nepomorpha</taxon>
        <taxon>Nepidae</taxon>
        <taxon>Ranatrinae</taxon>
        <taxon>Ranatra</taxon>
    </lineage>
</organism>
<dbReference type="InterPro" id="IPR013087">
    <property type="entry name" value="Znf_C2H2_type"/>
</dbReference>
<evidence type="ECO:0000256" key="7">
    <source>
        <dbReference type="ARBA" id="ARBA00023015"/>
    </source>
</evidence>
<dbReference type="GO" id="GO:0005634">
    <property type="term" value="C:nucleus"/>
    <property type="evidence" value="ECO:0007669"/>
    <property type="project" value="UniProtKB-SubCell"/>
</dbReference>
<evidence type="ECO:0000256" key="9">
    <source>
        <dbReference type="ARBA" id="ARBA00023163"/>
    </source>
</evidence>
<comment type="similarity">
    <text evidence="2">Belongs to the krueppel C2H2-type zinc-finger protein family.</text>
</comment>
<feature type="domain" description="C2H2-type" evidence="13">
    <location>
        <begin position="362"/>
        <end position="384"/>
    </location>
</feature>
<dbReference type="InterPro" id="IPR036236">
    <property type="entry name" value="Znf_C2H2_sf"/>
</dbReference>
<keyword evidence="9" id="KW-0804">Transcription</keyword>
<name>A0ABD0YLT7_9HEMI</name>
<dbReference type="GO" id="GO:0008270">
    <property type="term" value="F:zinc ion binding"/>
    <property type="evidence" value="ECO:0007669"/>
    <property type="project" value="UniProtKB-KW"/>
</dbReference>
<keyword evidence="6" id="KW-0862">Zinc</keyword>
<keyword evidence="5 11" id="KW-0863">Zinc-finger</keyword>
<reference evidence="14 15" key="1">
    <citation type="submission" date="2024-07" db="EMBL/GenBank/DDBJ databases">
        <title>Chromosome-level genome assembly of the water stick insect Ranatra chinensis (Heteroptera: Nepidae).</title>
        <authorList>
            <person name="Liu X."/>
        </authorList>
    </citation>
    <scope>NUCLEOTIDE SEQUENCE [LARGE SCALE GENOMIC DNA]</scope>
    <source>
        <strain evidence="14">Cailab_2021Rc</strain>
        <tissue evidence="14">Muscle</tissue>
    </source>
</reference>
<keyword evidence="3" id="KW-0479">Metal-binding</keyword>
<dbReference type="EMBL" id="JBFDAA010000005">
    <property type="protein sequence ID" value="KAL1132221.1"/>
    <property type="molecule type" value="Genomic_DNA"/>
</dbReference>
<dbReference type="PROSITE" id="PS50157">
    <property type="entry name" value="ZINC_FINGER_C2H2_2"/>
    <property type="match status" value="2"/>
</dbReference>
<evidence type="ECO:0000313" key="14">
    <source>
        <dbReference type="EMBL" id="KAL1132221.1"/>
    </source>
</evidence>
<accession>A0ABD0YLT7</accession>
<dbReference type="SMART" id="SM00355">
    <property type="entry name" value="ZnF_C2H2"/>
    <property type="match status" value="2"/>
</dbReference>
<dbReference type="Proteomes" id="UP001558652">
    <property type="component" value="Unassembled WGS sequence"/>
</dbReference>
<dbReference type="PANTHER" id="PTHR14196">
    <property type="entry name" value="ODD-SKIPPED - RELATED"/>
    <property type="match status" value="1"/>
</dbReference>
<feature type="domain" description="C2H2-type" evidence="13">
    <location>
        <begin position="334"/>
        <end position="361"/>
    </location>
</feature>
<evidence type="ECO:0000256" key="2">
    <source>
        <dbReference type="ARBA" id="ARBA00006991"/>
    </source>
</evidence>
<dbReference type="FunFam" id="3.30.160.60:FF:001506">
    <property type="entry name" value="Zinc finger protein"/>
    <property type="match status" value="1"/>
</dbReference>
<keyword evidence="15" id="KW-1185">Reference proteome</keyword>
<dbReference type="FunFam" id="3.30.160.60:FF:001499">
    <property type="entry name" value="Zinc finger protein"/>
    <property type="match status" value="1"/>
</dbReference>
<evidence type="ECO:0000256" key="11">
    <source>
        <dbReference type="PROSITE-ProRule" id="PRU00042"/>
    </source>
</evidence>
<evidence type="ECO:0000256" key="12">
    <source>
        <dbReference type="SAM" id="MobiDB-lite"/>
    </source>
</evidence>
<keyword evidence="7" id="KW-0805">Transcription regulation</keyword>
<comment type="caution">
    <text evidence="14">The sequence shown here is derived from an EMBL/GenBank/DDBJ whole genome shotgun (WGS) entry which is preliminary data.</text>
</comment>
<dbReference type="InterPro" id="IPR050717">
    <property type="entry name" value="C2H2-ZF_Transcription_Reg"/>
</dbReference>
<evidence type="ECO:0000256" key="10">
    <source>
        <dbReference type="ARBA" id="ARBA00023242"/>
    </source>
</evidence>
<comment type="subcellular location">
    <subcellularLocation>
        <location evidence="1">Nucleus</location>
    </subcellularLocation>
</comment>
<dbReference type="GO" id="GO:0003677">
    <property type="term" value="F:DNA binding"/>
    <property type="evidence" value="ECO:0007669"/>
    <property type="project" value="UniProtKB-KW"/>
</dbReference>
<keyword evidence="10" id="KW-0539">Nucleus</keyword>
<dbReference type="AlphaFoldDB" id="A0ABD0YLT7"/>
<dbReference type="PROSITE" id="PS00028">
    <property type="entry name" value="ZINC_FINGER_C2H2_1"/>
    <property type="match status" value="2"/>
</dbReference>
<proteinExistence type="inferred from homology"/>
<evidence type="ECO:0000256" key="5">
    <source>
        <dbReference type="ARBA" id="ARBA00022771"/>
    </source>
</evidence>
<protein>
    <recommendedName>
        <fullName evidence="13">C2H2-type domain-containing protein</fullName>
    </recommendedName>
</protein>
<dbReference type="Pfam" id="PF00096">
    <property type="entry name" value="zf-C2H2"/>
    <property type="match status" value="2"/>
</dbReference>
<evidence type="ECO:0000256" key="3">
    <source>
        <dbReference type="ARBA" id="ARBA00022723"/>
    </source>
</evidence>
<evidence type="ECO:0000256" key="8">
    <source>
        <dbReference type="ARBA" id="ARBA00023125"/>
    </source>
</evidence>
<evidence type="ECO:0000313" key="15">
    <source>
        <dbReference type="Proteomes" id="UP001558652"/>
    </source>
</evidence>
<gene>
    <name evidence="14" type="ORF">AAG570_010178</name>
</gene>
<evidence type="ECO:0000256" key="4">
    <source>
        <dbReference type="ARBA" id="ARBA00022737"/>
    </source>
</evidence>
<dbReference type="SUPFAM" id="SSF57667">
    <property type="entry name" value="beta-beta-alpha zinc fingers"/>
    <property type="match status" value="1"/>
</dbReference>
<evidence type="ECO:0000259" key="13">
    <source>
        <dbReference type="PROSITE" id="PS50157"/>
    </source>
</evidence>